<feature type="domain" description="Response regulatory" evidence="9">
    <location>
        <begin position="597"/>
        <end position="714"/>
    </location>
</feature>
<dbReference type="CDD" id="cd00082">
    <property type="entry name" value="HisKA"/>
    <property type="match status" value="1"/>
</dbReference>
<name>A0A3R8T488_9BURK</name>
<dbReference type="EMBL" id="RSED01000010">
    <property type="protein sequence ID" value="RRS03671.1"/>
    <property type="molecule type" value="Genomic_DNA"/>
</dbReference>
<comment type="subcellular location">
    <subcellularLocation>
        <location evidence="2">Cell inner membrane</location>
        <topology evidence="2">Multi-pass membrane protein</topology>
    </subcellularLocation>
</comment>
<accession>A0A3R8T488</accession>
<dbReference type="Pfam" id="PF00072">
    <property type="entry name" value="Response_reg"/>
    <property type="match status" value="1"/>
</dbReference>
<dbReference type="Gene3D" id="1.10.287.130">
    <property type="match status" value="1"/>
</dbReference>
<dbReference type="InterPro" id="IPR013767">
    <property type="entry name" value="PAS_fold"/>
</dbReference>
<keyword evidence="13" id="KW-1185">Reference proteome</keyword>
<evidence type="ECO:0000313" key="12">
    <source>
        <dbReference type="EMBL" id="RRS03671.1"/>
    </source>
</evidence>
<evidence type="ECO:0000256" key="4">
    <source>
        <dbReference type="ARBA" id="ARBA00022553"/>
    </source>
</evidence>
<dbReference type="GO" id="GO:0006355">
    <property type="term" value="P:regulation of DNA-templated transcription"/>
    <property type="evidence" value="ECO:0007669"/>
    <property type="project" value="InterPro"/>
</dbReference>
<dbReference type="SMART" id="SM00388">
    <property type="entry name" value="HisKA"/>
    <property type="match status" value="1"/>
</dbReference>
<dbReference type="SUPFAM" id="SSF55874">
    <property type="entry name" value="ATPase domain of HSP90 chaperone/DNA topoisomerase II/histidine kinase"/>
    <property type="match status" value="1"/>
</dbReference>
<dbReference type="CDD" id="cd17546">
    <property type="entry name" value="REC_hyHK_CKI1_RcsC-like"/>
    <property type="match status" value="1"/>
</dbReference>
<dbReference type="SUPFAM" id="SSF52172">
    <property type="entry name" value="CheY-like"/>
    <property type="match status" value="1"/>
</dbReference>
<gene>
    <name evidence="12" type="ORF">EIP75_13835</name>
</gene>
<dbReference type="OrthoDB" id="5519028at2"/>
<protein>
    <recommendedName>
        <fullName evidence="3">histidine kinase</fullName>
        <ecNumber evidence="3">2.7.13.3</ecNumber>
    </recommendedName>
</protein>
<dbReference type="GO" id="GO:0000155">
    <property type="term" value="F:phosphorelay sensor kinase activity"/>
    <property type="evidence" value="ECO:0007669"/>
    <property type="project" value="InterPro"/>
</dbReference>
<dbReference type="InterPro" id="IPR001789">
    <property type="entry name" value="Sig_transdc_resp-reg_receiver"/>
</dbReference>
<dbReference type="InterPro" id="IPR029016">
    <property type="entry name" value="GAF-like_dom_sf"/>
</dbReference>
<evidence type="ECO:0000259" key="8">
    <source>
        <dbReference type="PROSITE" id="PS50109"/>
    </source>
</evidence>
<evidence type="ECO:0000259" key="10">
    <source>
        <dbReference type="PROSITE" id="PS50112"/>
    </source>
</evidence>
<evidence type="ECO:0000256" key="2">
    <source>
        <dbReference type="ARBA" id="ARBA00004429"/>
    </source>
</evidence>
<dbReference type="EC" id="2.7.13.3" evidence="3"/>
<organism evidence="12 13">
    <name type="scientific">Aquabacterium soli</name>
    <dbReference type="NCBI Taxonomy" id="2493092"/>
    <lineage>
        <taxon>Bacteria</taxon>
        <taxon>Pseudomonadati</taxon>
        <taxon>Pseudomonadota</taxon>
        <taxon>Betaproteobacteria</taxon>
        <taxon>Burkholderiales</taxon>
        <taxon>Aquabacterium</taxon>
    </lineage>
</organism>
<dbReference type="SMART" id="SM00086">
    <property type="entry name" value="PAC"/>
    <property type="match status" value="1"/>
</dbReference>
<dbReference type="SUPFAM" id="SSF55785">
    <property type="entry name" value="PYP-like sensor domain (PAS domain)"/>
    <property type="match status" value="1"/>
</dbReference>
<proteinExistence type="predicted"/>
<dbReference type="Gene3D" id="3.30.565.10">
    <property type="entry name" value="Histidine kinase-like ATPase, C-terminal domain"/>
    <property type="match status" value="1"/>
</dbReference>
<dbReference type="InterPro" id="IPR005467">
    <property type="entry name" value="His_kinase_dom"/>
</dbReference>
<feature type="domain" description="PAS" evidence="10">
    <location>
        <begin position="206"/>
        <end position="276"/>
    </location>
</feature>
<dbReference type="SMART" id="SM00387">
    <property type="entry name" value="HATPase_c"/>
    <property type="match status" value="1"/>
</dbReference>
<keyword evidence="5" id="KW-0808">Transferase</keyword>
<dbReference type="InterPro" id="IPR003594">
    <property type="entry name" value="HATPase_dom"/>
</dbReference>
<feature type="modified residue" description="4-aspartylphosphate" evidence="7">
    <location>
        <position position="647"/>
    </location>
</feature>
<comment type="catalytic activity">
    <reaction evidence="1">
        <text>ATP + protein L-histidine = ADP + protein N-phospho-L-histidine.</text>
        <dbReference type="EC" id="2.7.13.3"/>
    </reaction>
</comment>
<dbReference type="InterPro" id="IPR011006">
    <property type="entry name" value="CheY-like_superfamily"/>
</dbReference>
<dbReference type="SMART" id="SM00065">
    <property type="entry name" value="GAF"/>
    <property type="match status" value="1"/>
</dbReference>
<dbReference type="InterPro" id="IPR003018">
    <property type="entry name" value="GAF"/>
</dbReference>
<dbReference type="Gene3D" id="3.40.50.2300">
    <property type="match status" value="1"/>
</dbReference>
<dbReference type="PROSITE" id="PS50112">
    <property type="entry name" value="PAS"/>
    <property type="match status" value="1"/>
</dbReference>
<dbReference type="RefSeq" id="WP_125243877.1">
    <property type="nucleotide sequence ID" value="NZ_RSED01000010.1"/>
</dbReference>
<dbReference type="InterPro" id="IPR036890">
    <property type="entry name" value="HATPase_C_sf"/>
</dbReference>
<dbReference type="InterPro" id="IPR001610">
    <property type="entry name" value="PAC"/>
</dbReference>
<dbReference type="GO" id="GO:0005886">
    <property type="term" value="C:plasma membrane"/>
    <property type="evidence" value="ECO:0007669"/>
    <property type="project" value="UniProtKB-SubCell"/>
</dbReference>
<dbReference type="Pfam" id="PF02518">
    <property type="entry name" value="HATPase_c"/>
    <property type="match status" value="1"/>
</dbReference>
<evidence type="ECO:0000259" key="11">
    <source>
        <dbReference type="PROSITE" id="PS50113"/>
    </source>
</evidence>
<dbReference type="InterPro" id="IPR003661">
    <property type="entry name" value="HisK_dim/P_dom"/>
</dbReference>
<keyword evidence="4 7" id="KW-0597">Phosphoprotein</keyword>
<dbReference type="NCBIfam" id="TIGR00229">
    <property type="entry name" value="sensory_box"/>
    <property type="match status" value="1"/>
</dbReference>
<dbReference type="SMART" id="SM00448">
    <property type="entry name" value="REC"/>
    <property type="match status" value="1"/>
</dbReference>
<evidence type="ECO:0000256" key="1">
    <source>
        <dbReference type="ARBA" id="ARBA00000085"/>
    </source>
</evidence>
<dbReference type="PROSITE" id="PS50109">
    <property type="entry name" value="HIS_KIN"/>
    <property type="match status" value="1"/>
</dbReference>
<dbReference type="PROSITE" id="PS50110">
    <property type="entry name" value="RESPONSE_REGULATORY"/>
    <property type="match status" value="1"/>
</dbReference>
<dbReference type="Gene3D" id="3.30.450.40">
    <property type="match status" value="1"/>
</dbReference>
<dbReference type="PANTHER" id="PTHR43047:SF72">
    <property type="entry name" value="OSMOSENSING HISTIDINE PROTEIN KINASE SLN1"/>
    <property type="match status" value="1"/>
</dbReference>
<sequence>MPSSPPAVPPSPSLSELVQQLSAGYVRGASSADLFETLLPDLLAYTGSALGFIGLPASAAAPGRHVQVFTLQSIDWQASASASMIRAVEPARLVFRDVDTLFGQVLSTGQTLIDNQPPADPPGCSHTPPGYPTIQNFLGLPLRHGGKLVGMLGLANRQGGFDQALAQALQPAVDMLASIVGAIELERGQREALQAQTAAQDTLKRNEAYYQQIFETAGVGIARVAIDGQLLDVNQRFADICQRTRHELLGLSVQDFTHADDLTVHTALLEATLQGHQDRYTMEKRYLCPSGGHVWVQLNAVLTRDEAGRPSHFVSVIEDISERRRYQEAILSAQTAERASKAKTEFLSRMSHELRTPLNAMLGFAQLLRVDPRHPLNDPQKQKVRHIEQAGAHLLAMLTDVLDLSRIEAGALPLSLEALPVAEVVREAATMVGTQAQQQGVQLMQTPIDAHLHVRADPLRLRQILVNLLSNAVKYNRPEGQVRVEVQVLKPHVLISVHDTGLGLSPEQQAHLFEPFNRLGAERSGVEGTGIGLVIVQRLAALMHGRIEVSSVLGQGSVFRVALPWAASPVRADDRTGTRSGFGELAGLGVDADEHLTVLYAEDNVVNVELVRQVMRMRPNWHLDVALCGAEAIEMAMASPPDLLLLDMHLGDMTGLDVADTLAQHAHTMGLPKVALSADVMPDQLRAAKERGFLDYLTKPLDVARLLKLLDSFSPQEAEAG</sequence>
<dbReference type="PRINTS" id="PR00344">
    <property type="entry name" value="BCTRLSENSOR"/>
</dbReference>
<evidence type="ECO:0000256" key="3">
    <source>
        <dbReference type="ARBA" id="ARBA00012438"/>
    </source>
</evidence>
<evidence type="ECO:0000313" key="13">
    <source>
        <dbReference type="Proteomes" id="UP000269265"/>
    </source>
</evidence>
<keyword evidence="6" id="KW-0418">Kinase</keyword>
<dbReference type="SUPFAM" id="SSF47384">
    <property type="entry name" value="Homodimeric domain of signal transducing histidine kinase"/>
    <property type="match status" value="1"/>
</dbReference>
<feature type="domain" description="Histidine kinase" evidence="8">
    <location>
        <begin position="349"/>
        <end position="567"/>
    </location>
</feature>
<dbReference type="InterPro" id="IPR036097">
    <property type="entry name" value="HisK_dim/P_sf"/>
</dbReference>
<comment type="caution">
    <text evidence="12">The sequence shown here is derived from an EMBL/GenBank/DDBJ whole genome shotgun (WGS) entry which is preliminary data.</text>
</comment>
<reference evidence="12 13" key="1">
    <citation type="submission" date="2018-12" db="EMBL/GenBank/DDBJ databases">
        <title>The whole draft genome of Aquabacterium sp. SJQ9.</title>
        <authorList>
            <person name="Sun L."/>
            <person name="Gao X."/>
            <person name="Chen W."/>
            <person name="Huang K."/>
        </authorList>
    </citation>
    <scope>NUCLEOTIDE SEQUENCE [LARGE SCALE GENOMIC DNA]</scope>
    <source>
        <strain evidence="12 13">SJQ9</strain>
    </source>
</reference>
<dbReference type="CDD" id="cd16922">
    <property type="entry name" value="HATPase_EvgS-ArcB-TorS-like"/>
    <property type="match status" value="1"/>
</dbReference>
<dbReference type="CDD" id="cd00130">
    <property type="entry name" value="PAS"/>
    <property type="match status" value="1"/>
</dbReference>
<dbReference type="PANTHER" id="PTHR43047">
    <property type="entry name" value="TWO-COMPONENT HISTIDINE PROTEIN KINASE"/>
    <property type="match status" value="1"/>
</dbReference>
<dbReference type="InterPro" id="IPR000014">
    <property type="entry name" value="PAS"/>
</dbReference>
<evidence type="ECO:0000256" key="7">
    <source>
        <dbReference type="PROSITE-ProRule" id="PRU00169"/>
    </source>
</evidence>
<dbReference type="SUPFAM" id="SSF55781">
    <property type="entry name" value="GAF domain-like"/>
    <property type="match status" value="1"/>
</dbReference>
<evidence type="ECO:0000259" key="9">
    <source>
        <dbReference type="PROSITE" id="PS50110"/>
    </source>
</evidence>
<evidence type="ECO:0000256" key="5">
    <source>
        <dbReference type="ARBA" id="ARBA00022679"/>
    </source>
</evidence>
<dbReference type="Pfam" id="PF13185">
    <property type="entry name" value="GAF_2"/>
    <property type="match status" value="1"/>
</dbReference>
<dbReference type="InterPro" id="IPR035965">
    <property type="entry name" value="PAS-like_dom_sf"/>
</dbReference>
<dbReference type="SMART" id="SM00091">
    <property type="entry name" value="PAS"/>
    <property type="match status" value="1"/>
</dbReference>
<dbReference type="Pfam" id="PF00989">
    <property type="entry name" value="PAS"/>
    <property type="match status" value="1"/>
</dbReference>
<dbReference type="PROSITE" id="PS50113">
    <property type="entry name" value="PAC"/>
    <property type="match status" value="1"/>
</dbReference>
<feature type="domain" description="PAC" evidence="11">
    <location>
        <begin position="280"/>
        <end position="332"/>
    </location>
</feature>
<dbReference type="InterPro" id="IPR004358">
    <property type="entry name" value="Sig_transdc_His_kin-like_C"/>
</dbReference>
<dbReference type="InterPro" id="IPR000700">
    <property type="entry name" value="PAS-assoc_C"/>
</dbReference>
<dbReference type="FunFam" id="3.30.565.10:FF:000006">
    <property type="entry name" value="Sensor histidine kinase WalK"/>
    <property type="match status" value="1"/>
</dbReference>
<evidence type="ECO:0000256" key="6">
    <source>
        <dbReference type="ARBA" id="ARBA00022777"/>
    </source>
</evidence>
<dbReference type="GO" id="GO:0009927">
    <property type="term" value="F:histidine phosphotransfer kinase activity"/>
    <property type="evidence" value="ECO:0007669"/>
    <property type="project" value="TreeGrafter"/>
</dbReference>
<dbReference type="Pfam" id="PF00512">
    <property type="entry name" value="HisKA"/>
    <property type="match status" value="1"/>
</dbReference>
<dbReference type="Proteomes" id="UP000269265">
    <property type="component" value="Unassembled WGS sequence"/>
</dbReference>
<dbReference type="AlphaFoldDB" id="A0A3R8T488"/>
<dbReference type="Gene3D" id="3.30.450.20">
    <property type="entry name" value="PAS domain"/>
    <property type="match status" value="1"/>
</dbReference>